<protein>
    <submittedName>
        <fullName evidence="8">Mitochondrial inner membrane peptidase complex subunit</fullName>
    </submittedName>
</protein>
<reference evidence="8 9" key="1">
    <citation type="submission" date="2023-08" db="EMBL/GenBank/DDBJ databases">
        <title>Black Yeasts Isolated from many extreme environments.</title>
        <authorList>
            <person name="Coleine C."/>
            <person name="Stajich J.E."/>
            <person name="Selbmann L."/>
        </authorList>
    </citation>
    <scope>NUCLEOTIDE SEQUENCE [LARGE SCALE GENOMIC DNA]</scope>
    <source>
        <strain evidence="8 9">CCFEE 536</strain>
    </source>
</reference>
<feature type="transmembrane region" description="Helical" evidence="6">
    <location>
        <begin position="21"/>
        <end position="43"/>
    </location>
</feature>
<keyword evidence="3" id="KW-0378">Hydrolase</keyword>
<evidence type="ECO:0000313" key="9">
    <source>
        <dbReference type="Proteomes" id="UP001357485"/>
    </source>
</evidence>
<proteinExistence type="predicted"/>
<dbReference type="Pfam" id="PF10502">
    <property type="entry name" value="Peptidase_S26"/>
    <property type="match status" value="1"/>
</dbReference>
<sequence length="121" mass="13427">MIRRSFAQLRAYIRASPKLSYWAKVAEYTVGGSLLGYVFVNYAYSISPIWGYSMIPTLAASGDSVVISKHFRRGRDVEVGDIVSFLHPVKDGEYAMKRVLGMPGDFVLRDTPGKGEGTMVQ</sequence>
<evidence type="ECO:0000256" key="1">
    <source>
        <dbReference type="ARBA" id="ARBA00004273"/>
    </source>
</evidence>
<dbReference type="InterPro" id="IPR019533">
    <property type="entry name" value="Peptidase_S26"/>
</dbReference>
<evidence type="ECO:0000256" key="4">
    <source>
        <dbReference type="ARBA" id="ARBA00023128"/>
    </source>
</evidence>
<keyword evidence="4" id="KW-0496">Mitochondrion</keyword>
<dbReference type="CDD" id="cd06530">
    <property type="entry name" value="S26_SPase_I"/>
    <property type="match status" value="1"/>
</dbReference>
<comment type="subcellular location">
    <subcellularLocation>
        <location evidence="1">Mitochondrion inner membrane</location>
    </subcellularLocation>
</comment>
<evidence type="ECO:0000259" key="7">
    <source>
        <dbReference type="Pfam" id="PF10502"/>
    </source>
</evidence>
<dbReference type="SUPFAM" id="SSF51306">
    <property type="entry name" value="LexA/Signal peptidase"/>
    <property type="match status" value="1"/>
</dbReference>
<dbReference type="EMBL" id="JAVRRA010000620">
    <property type="protein sequence ID" value="KAK5285468.1"/>
    <property type="molecule type" value="Genomic_DNA"/>
</dbReference>
<keyword evidence="9" id="KW-1185">Reference proteome</keyword>
<keyword evidence="2" id="KW-0999">Mitochondrion inner membrane</keyword>
<dbReference type="PANTHER" id="PTHR12383">
    <property type="entry name" value="PROTEASE FAMILY S26 MITOCHONDRIAL INNER MEMBRANE PROTEASE-RELATED"/>
    <property type="match status" value="1"/>
</dbReference>
<keyword evidence="6" id="KW-1133">Transmembrane helix</keyword>
<feature type="domain" description="Peptidase S26" evidence="7">
    <location>
        <begin position="32"/>
        <end position="107"/>
    </location>
</feature>
<organism evidence="8 9">
    <name type="scientific">Cryomyces antarcticus</name>
    <dbReference type="NCBI Taxonomy" id="329879"/>
    <lineage>
        <taxon>Eukaryota</taxon>
        <taxon>Fungi</taxon>
        <taxon>Dikarya</taxon>
        <taxon>Ascomycota</taxon>
        <taxon>Pezizomycotina</taxon>
        <taxon>Dothideomycetes</taxon>
        <taxon>Dothideomycetes incertae sedis</taxon>
        <taxon>Cryomyces</taxon>
    </lineage>
</organism>
<gene>
    <name evidence="8" type="primary">IMP1_1</name>
    <name evidence="8" type="ORF">LTR16_004567</name>
</gene>
<dbReference type="Proteomes" id="UP001357485">
    <property type="component" value="Unassembled WGS sequence"/>
</dbReference>
<dbReference type="PANTHER" id="PTHR12383:SF16">
    <property type="entry name" value="MITOCHONDRIAL INNER MEMBRANE PROTEASE SUBUNIT 1"/>
    <property type="match status" value="1"/>
</dbReference>
<name>A0ABR0M605_9PEZI</name>
<dbReference type="Gene3D" id="2.10.109.10">
    <property type="entry name" value="Umud Fragment, subunit A"/>
    <property type="match status" value="1"/>
</dbReference>
<evidence type="ECO:0000256" key="5">
    <source>
        <dbReference type="ARBA" id="ARBA00023136"/>
    </source>
</evidence>
<dbReference type="InterPro" id="IPR036286">
    <property type="entry name" value="LexA/Signal_pep-like_sf"/>
</dbReference>
<evidence type="ECO:0000256" key="3">
    <source>
        <dbReference type="ARBA" id="ARBA00022801"/>
    </source>
</evidence>
<evidence type="ECO:0000256" key="6">
    <source>
        <dbReference type="SAM" id="Phobius"/>
    </source>
</evidence>
<keyword evidence="6" id="KW-0812">Transmembrane</keyword>
<dbReference type="InterPro" id="IPR052064">
    <property type="entry name" value="Mito_IMP1_subunit"/>
</dbReference>
<evidence type="ECO:0000256" key="2">
    <source>
        <dbReference type="ARBA" id="ARBA00022792"/>
    </source>
</evidence>
<accession>A0ABR0M605</accession>
<evidence type="ECO:0000313" key="8">
    <source>
        <dbReference type="EMBL" id="KAK5285468.1"/>
    </source>
</evidence>
<feature type="non-terminal residue" evidence="8">
    <location>
        <position position="121"/>
    </location>
</feature>
<keyword evidence="5 6" id="KW-0472">Membrane</keyword>
<comment type="caution">
    <text evidence="8">The sequence shown here is derived from an EMBL/GenBank/DDBJ whole genome shotgun (WGS) entry which is preliminary data.</text>
</comment>